<name>A0A934X204_9BACT</name>
<evidence type="ECO:0000313" key="8">
    <source>
        <dbReference type="EMBL" id="MBK6266855.1"/>
    </source>
</evidence>
<dbReference type="SUPFAM" id="SSF46626">
    <property type="entry name" value="Cytochrome c"/>
    <property type="match status" value="1"/>
</dbReference>
<dbReference type="InterPro" id="IPR009056">
    <property type="entry name" value="Cyt_c-like_dom"/>
</dbReference>
<dbReference type="PANTHER" id="PTHR33751">
    <property type="entry name" value="CBB3-TYPE CYTOCHROME C OXIDASE SUBUNIT FIXP"/>
    <property type="match status" value="1"/>
</dbReference>
<accession>A0A934X204</accession>
<feature type="transmembrane region" description="Helical" evidence="6">
    <location>
        <begin position="135"/>
        <end position="157"/>
    </location>
</feature>
<protein>
    <submittedName>
        <fullName evidence="8">C-type cytochrome</fullName>
    </submittedName>
</protein>
<feature type="transmembrane region" description="Helical" evidence="6">
    <location>
        <begin position="50"/>
        <end position="73"/>
    </location>
</feature>
<reference evidence="8" key="1">
    <citation type="submission" date="2021-01" db="EMBL/GenBank/DDBJ databases">
        <title>Marivirga aurantiaca sp. nov., isolated from intertidal surface sediments.</title>
        <authorList>
            <person name="Zhang M."/>
        </authorList>
    </citation>
    <scope>NUCLEOTIDE SEQUENCE</scope>
    <source>
        <strain evidence="8">S37H4</strain>
    </source>
</reference>
<dbReference type="GO" id="GO:0046872">
    <property type="term" value="F:metal ion binding"/>
    <property type="evidence" value="ECO:0007669"/>
    <property type="project" value="UniProtKB-KW"/>
</dbReference>
<keyword evidence="3 4" id="KW-0408">Iron</keyword>
<keyword evidence="6" id="KW-0472">Membrane</keyword>
<gene>
    <name evidence="8" type="ORF">JKA74_17560</name>
</gene>
<dbReference type="PANTHER" id="PTHR33751:SF1">
    <property type="entry name" value="CBB3-TYPE CYTOCHROME C OXIDASE SUBUNIT FIXP"/>
    <property type="match status" value="1"/>
</dbReference>
<dbReference type="Proteomes" id="UP000611723">
    <property type="component" value="Unassembled WGS sequence"/>
</dbReference>
<proteinExistence type="predicted"/>
<dbReference type="EMBL" id="JAEQBW010000011">
    <property type="protein sequence ID" value="MBK6266855.1"/>
    <property type="molecule type" value="Genomic_DNA"/>
</dbReference>
<dbReference type="Gene3D" id="1.10.760.10">
    <property type="entry name" value="Cytochrome c-like domain"/>
    <property type="match status" value="1"/>
</dbReference>
<dbReference type="GO" id="GO:0009055">
    <property type="term" value="F:electron transfer activity"/>
    <property type="evidence" value="ECO:0007669"/>
    <property type="project" value="InterPro"/>
</dbReference>
<feature type="compositionally biased region" description="Basic and acidic residues" evidence="5">
    <location>
        <begin position="304"/>
        <end position="323"/>
    </location>
</feature>
<dbReference type="InterPro" id="IPR038414">
    <property type="entry name" value="CcoP_N_sf"/>
</dbReference>
<keyword evidence="6" id="KW-1133">Transmembrane helix</keyword>
<dbReference type="RefSeq" id="WP_201432536.1">
    <property type="nucleotide sequence ID" value="NZ_JAEQBW010000011.1"/>
</dbReference>
<organism evidence="8 9">
    <name type="scientific">Marivirga aurantiaca</name>
    <dbReference type="NCBI Taxonomy" id="2802615"/>
    <lineage>
        <taxon>Bacteria</taxon>
        <taxon>Pseudomonadati</taxon>
        <taxon>Bacteroidota</taxon>
        <taxon>Cytophagia</taxon>
        <taxon>Cytophagales</taxon>
        <taxon>Marivirgaceae</taxon>
        <taxon>Marivirga</taxon>
    </lineage>
</organism>
<dbReference type="InterPro" id="IPR036909">
    <property type="entry name" value="Cyt_c-like_dom_sf"/>
</dbReference>
<dbReference type="Gene3D" id="6.10.280.130">
    <property type="match status" value="1"/>
</dbReference>
<keyword evidence="9" id="KW-1185">Reference proteome</keyword>
<keyword evidence="2 4" id="KW-0479">Metal-binding</keyword>
<dbReference type="Pfam" id="PF13442">
    <property type="entry name" value="Cytochrome_CBB3"/>
    <property type="match status" value="1"/>
</dbReference>
<dbReference type="PROSITE" id="PS51007">
    <property type="entry name" value="CYTC"/>
    <property type="match status" value="1"/>
</dbReference>
<keyword evidence="1 4" id="KW-0349">Heme</keyword>
<evidence type="ECO:0000256" key="1">
    <source>
        <dbReference type="ARBA" id="ARBA00022617"/>
    </source>
</evidence>
<evidence type="ECO:0000256" key="2">
    <source>
        <dbReference type="ARBA" id="ARBA00022723"/>
    </source>
</evidence>
<evidence type="ECO:0000256" key="6">
    <source>
        <dbReference type="SAM" id="Phobius"/>
    </source>
</evidence>
<keyword evidence="6" id="KW-0812">Transmembrane</keyword>
<feature type="domain" description="Cytochrome c" evidence="7">
    <location>
        <begin position="201"/>
        <end position="280"/>
    </location>
</feature>
<evidence type="ECO:0000256" key="3">
    <source>
        <dbReference type="ARBA" id="ARBA00023004"/>
    </source>
</evidence>
<evidence type="ECO:0000256" key="5">
    <source>
        <dbReference type="SAM" id="MobiDB-lite"/>
    </source>
</evidence>
<feature type="region of interest" description="Disordered" evidence="5">
    <location>
        <begin position="284"/>
        <end position="330"/>
    </location>
</feature>
<dbReference type="AlphaFoldDB" id="A0A934X204"/>
<dbReference type="Pfam" id="PF14715">
    <property type="entry name" value="FixP_N"/>
    <property type="match status" value="1"/>
</dbReference>
<evidence type="ECO:0000256" key="4">
    <source>
        <dbReference type="PROSITE-ProRule" id="PRU00433"/>
    </source>
</evidence>
<dbReference type="InterPro" id="IPR050597">
    <property type="entry name" value="Cytochrome_c_Oxidase_Subunit"/>
</dbReference>
<evidence type="ECO:0000313" key="9">
    <source>
        <dbReference type="Proteomes" id="UP000611723"/>
    </source>
</evidence>
<evidence type="ECO:0000259" key="7">
    <source>
        <dbReference type="PROSITE" id="PS51007"/>
    </source>
</evidence>
<dbReference type="InterPro" id="IPR032858">
    <property type="entry name" value="CcoP_N"/>
</dbReference>
<sequence>MNNILKRMLLVLPIFLIGSVGLYAQTEEAVEILEPKSMIATLMESEQGRLLLIIGALVIVLILLMVVLTSLMLKTANIILNKKAVEKGVERPSFFEQFKQKWVTGKLKPVEEQGDMMLDHNYDGIREMDYGMPPWLKYVFIGTFLFAVFYVPAYLIFDIIPNQTTEYEAQIEEAALRAEVRAKAGLMSITAETAKLETDEAVIAAGKQIYMANCAVCHAADGGGGVGPNLTDEYWIHGEDIKGVFTTVYEGVPAKGMIPWKGNLNPKQIQDVSNYVLSLVGRPAAAPKEPQGELKPRQVNPQGEEEKVEKAEERIDEAVEKLPDSLQENE</sequence>
<dbReference type="GO" id="GO:0020037">
    <property type="term" value="F:heme binding"/>
    <property type="evidence" value="ECO:0007669"/>
    <property type="project" value="InterPro"/>
</dbReference>
<comment type="caution">
    <text evidence="8">The sequence shown here is derived from an EMBL/GenBank/DDBJ whole genome shotgun (WGS) entry which is preliminary data.</text>
</comment>